<dbReference type="PANTHER" id="PTHR46656">
    <property type="entry name" value="PUTATIVE-RELATED"/>
    <property type="match status" value="1"/>
</dbReference>
<dbReference type="Proteomes" id="UP001221558">
    <property type="component" value="Chromosome"/>
</dbReference>
<proteinExistence type="predicted"/>
<dbReference type="CDD" id="cd03801">
    <property type="entry name" value="GT4_PimA-like"/>
    <property type="match status" value="1"/>
</dbReference>
<reference evidence="2 3" key="1">
    <citation type="submission" date="2023-02" db="EMBL/GenBank/DDBJ databases">
        <title>Genome sequence of Sphingobacterium sp. KACC 22765.</title>
        <authorList>
            <person name="Kim S."/>
            <person name="Heo J."/>
            <person name="Kwon S.-W."/>
        </authorList>
    </citation>
    <scope>NUCLEOTIDE SEQUENCE [LARGE SCALE GENOMIC DNA]</scope>
    <source>
        <strain evidence="2 3">KACC 22765</strain>
    </source>
</reference>
<evidence type="ECO:0000259" key="1">
    <source>
        <dbReference type="Pfam" id="PF00534"/>
    </source>
</evidence>
<organism evidence="2 3">
    <name type="scientific">Sphingobacterium oryzagri</name>
    <dbReference type="NCBI Taxonomy" id="3025669"/>
    <lineage>
        <taxon>Bacteria</taxon>
        <taxon>Pseudomonadati</taxon>
        <taxon>Bacteroidota</taxon>
        <taxon>Sphingobacteriia</taxon>
        <taxon>Sphingobacteriales</taxon>
        <taxon>Sphingobacteriaceae</taxon>
        <taxon>Sphingobacterium</taxon>
    </lineage>
</organism>
<dbReference type="Gene3D" id="3.40.50.2000">
    <property type="entry name" value="Glycogen Phosphorylase B"/>
    <property type="match status" value="1"/>
</dbReference>
<sequence>MSKLNGVNLIGHINKQFGLGEGARCTVRALDAVDFPFVLHDFCQGIATDVQEEKTVQHTFSEENPHPINLIHVNAENFSHLMECKGLPFFNKKYNIGFWAWELENFPVHFQNYIDMLDEIWVPSNFCLNAISQVSSKPVLRFMHAVEVAPTDASRKTLNLPEDKLIFLVMFDYHSSVQRKNPYAAIEAFEQAFGKNNSEVCLVVKSSASAHFPTESAALKQRIADNSSIMLVDEILPRKKLEALMASCDVYVSLHRSEGFGLTMAEAMSLGKPVIATAYSANTEFMTAENSFLIPYTMIPAADDYEIPGLENSWADADISAAAAAMLLLKKDPDLRAEVGEKAKLHVQTALAPLTIGERIKSRLDYIYSKVLPILTNNNQQIISNLKYKNEVLTKKNSALKKIDVVRLKLAFKNFKNRLSGKNRKYIWED</sequence>
<evidence type="ECO:0000313" key="3">
    <source>
        <dbReference type="Proteomes" id="UP001221558"/>
    </source>
</evidence>
<name>A0ABY7WJ26_9SPHI</name>
<dbReference type="PANTHER" id="PTHR46656:SF3">
    <property type="entry name" value="PUTATIVE-RELATED"/>
    <property type="match status" value="1"/>
</dbReference>
<gene>
    <name evidence="2" type="ORF">PQ465_03850</name>
</gene>
<feature type="domain" description="Glycosyl transferase family 1" evidence="1">
    <location>
        <begin position="153"/>
        <end position="290"/>
    </location>
</feature>
<dbReference type="RefSeq" id="WP_274268228.1">
    <property type="nucleotide sequence ID" value="NZ_CP117880.1"/>
</dbReference>
<dbReference type="SUPFAM" id="SSF53756">
    <property type="entry name" value="UDP-Glycosyltransferase/glycogen phosphorylase"/>
    <property type="match status" value="1"/>
</dbReference>
<dbReference type="Pfam" id="PF00534">
    <property type="entry name" value="Glycos_transf_1"/>
    <property type="match status" value="1"/>
</dbReference>
<dbReference type="InterPro" id="IPR001296">
    <property type="entry name" value="Glyco_trans_1"/>
</dbReference>
<evidence type="ECO:0000313" key="2">
    <source>
        <dbReference type="EMBL" id="WDF69515.1"/>
    </source>
</evidence>
<dbReference type="EMBL" id="CP117880">
    <property type="protein sequence ID" value="WDF69515.1"/>
    <property type="molecule type" value="Genomic_DNA"/>
</dbReference>
<accession>A0ABY7WJ26</accession>
<keyword evidence="3" id="KW-1185">Reference proteome</keyword>
<protein>
    <submittedName>
        <fullName evidence="2">Glycosyltransferase family 4 protein</fullName>
    </submittedName>
</protein>